<reference evidence="2 3" key="1">
    <citation type="journal article" date="2021" name="BMC Genomics">
        <title>Datura genome reveals duplications of psychoactive alkaloid biosynthetic genes and high mutation rate following tissue culture.</title>
        <authorList>
            <person name="Rajewski A."/>
            <person name="Carter-House D."/>
            <person name="Stajich J."/>
            <person name="Litt A."/>
        </authorList>
    </citation>
    <scope>NUCLEOTIDE SEQUENCE [LARGE SCALE GENOMIC DNA]</scope>
    <source>
        <strain evidence="2">AR-01</strain>
    </source>
</reference>
<evidence type="ECO:0000313" key="2">
    <source>
        <dbReference type="EMBL" id="MCD7466463.1"/>
    </source>
</evidence>
<feature type="region of interest" description="Disordered" evidence="1">
    <location>
        <begin position="50"/>
        <end position="70"/>
    </location>
</feature>
<name>A0ABS8T5N8_DATST</name>
<gene>
    <name evidence="2" type="ORF">HAX54_003199</name>
</gene>
<dbReference type="Proteomes" id="UP000823775">
    <property type="component" value="Unassembled WGS sequence"/>
</dbReference>
<protein>
    <submittedName>
        <fullName evidence="2">Uncharacterized protein</fullName>
    </submittedName>
</protein>
<sequence length="161" mass="18108">MGSGGFTRENEWRRRDRRLLLLAETMVVMGSAGEDWLRLFNEEEKMGERERGCSVHGGPGWSTGRDGEGAAAAVVGTKQWHNGEDGGRRRVEGWRCSMRRETKGKMRGEGKENIRAAVLGFSVKEGEVRLVFQVKEGEDERPRGREEASAMLVERNEKNGN</sequence>
<evidence type="ECO:0000256" key="1">
    <source>
        <dbReference type="SAM" id="MobiDB-lite"/>
    </source>
</evidence>
<feature type="region of interest" description="Disordered" evidence="1">
    <location>
        <begin position="137"/>
        <end position="161"/>
    </location>
</feature>
<evidence type="ECO:0000313" key="3">
    <source>
        <dbReference type="Proteomes" id="UP000823775"/>
    </source>
</evidence>
<keyword evidence="3" id="KW-1185">Reference proteome</keyword>
<proteinExistence type="predicted"/>
<organism evidence="2 3">
    <name type="scientific">Datura stramonium</name>
    <name type="common">Jimsonweed</name>
    <name type="synonym">Common thornapple</name>
    <dbReference type="NCBI Taxonomy" id="4076"/>
    <lineage>
        <taxon>Eukaryota</taxon>
        <taxon>Viridiplantae</taxon>
        <taxon>Streptophyta</taxon>
        <taxon>Embryophyta</taxon>
        <taxon>Tracheophyta</taxon>
        <taxon>Spermatophyta</taxon>
        <taxon>Magnoliopsida</taxon>
        <taxon>eudicotyledons</taxon>
        <taxon>Gunneridae</taxon>
        <taxon>Pentapetalae</taxon>
        <taxon>asterids</taxon>
        <taxon>lamiids</taxon>
        <taxon>Solanales</taxon>
        <taxon>Solanaceae</taxon>
        <taxon>Solanoideae</taxon>
        <taxon>Datureae</taxon>
        <taxon>Datura</taxon>
    </lineage>
</organism>
<accession>A0ABS8T5N8</accession>
<comment type="caution">
    <text evidence="2">The sequence shown here is derived from an EMBL/GenBank/DDBJ whole genome shotgun (WGS) entry which is preliminary data.</text>
</comment>
<dbReference type="EMBL" id="JACEIK010001146">
    <property type="protein sequence ID" value="MCD7466463.1"/>
    <property type="molecule type" value="Genomic_DNA"/>
</dbReference>